<evidence type="ECO:0000256" key="3">
    <source>
        <dbReference type="ARBA" id="ARBA00022692"/>
    </source>
</evidence>
<keyword evidence="8" id="KW-1185">Reference proteome</keyword>
<name>A0A5C5UK15_9CORY</name>
<dbReference type="OrthoDB" id="138827at2"/>
<feature type="transmembrane region" description="Helical" evidence="6">
    <location>
        <begin position="98"/>
        <end position="123"/>
    </location>
</feature>
<feature type="transmembrane region" description="Helical" evidence="6">
    <location>
        <begin position="418"/>
        <end position="440"/>
    </location>
</feature>
<dbReference type="PANTHER" id="PTHR42770">
    <property type="entry name" value="AMINO ACID TRANSPORTER-RELATED"/>
    <property type="match status" value="1"/>
</dbReference>
<evidence type="ECO:0000313" key="7">
    <source>
        <dbReference type="EMBL" id="TWT26544.1"/>
    </source>
</evidence>
<feature type="transmembrane region" description="Helical" evidence="6">
    <location>
        <begin position="135"/>
        <end position="156"/>
    </location>
</feature>
<feature type="transmembrane region" description="Helical" evidence="6">
    <location>
        <begin position="452"/>
        <end position="479"/>
    </location>
</feature>
<feature type="transmembrane region" description="Helical" evidence="6">
    <location>
        <begin position="168"/>
        <end position="188"/>
    </location>
</feature>
<comment type="subcellular location">
    <subcellularLocation>
        <location evidence="1">Cell membrane</location>
        <topology evidence="1">Multi-pass membrane protein</topology>
    </subcellularLocation>
</comment>
<dbReference type="Proteomes" id="UP000320791">
    <property type="component" value="Unassembled WGS sequence"/>
</dbReference>
<feature type="transmembrane region" description="Helical" evidence="6">
    <location>
        <begin position="49"/>
        <end position="67"/>
    </location>
</feature>
<protein>
    <submittedName>
        <fullName evidence="7">APC family permease</fullName>
    </submittedName>
</protein>
<proteinExistence type="predicted"/>
<dbReference type="RefSeq" id="WP_146324159.1">
    <property type="nucleotide sequence ID" value="NZ_BAABLR010000074.1"/>
</dbReference>
<feature type="transmembrane region" description="Helical" evidence="6">
    <location>
        <begin position="387"/>
        <end position="406"/>
    </location>
</feature>
<evidence type="ECO:0000256" key="6">
    <source>
        <dbReference type="SAM" id="Phobius"/>
    </source>
</evidence>
<dbReference type="PANTHER" id="PTHR42770:SF7">
    <property type="entry name" value="MEMBRANE PROTEIN"/>
    <property type="match status" value="1"/>
</dbReference>
<dbReference type="GO" id="GO:0022857">
    <property type="term" value="F:transmembrane transporter activity"/>
    <property type="evidence" value="ECO:0007669"/>
    <property type="project" value="InterPro"/>
</dbReference>
<keyword evidence="2" id="KW-1003">Cell membrane</keyword>
<dbReference type="AlphaFoldDB" id="A0A5C5UK15"/>
<evidence type="ECO:0000256" key="5">
    <source>
        <dbReference type="ARBA" id="ARBA00023136"/>
    </source>
</evidence>
<organism evidence="7 8">
    <name type="scientific">Corynebacterium canis</name>
    <dbReference type="NCBI Taxonomy" id="679663"/>
    <lineage>
        <taxon>Bacteria</taxon>
        <taxon>Bacillati</taxon>
        <taxon>Actinomycetota</taxon>
        <taxon>Actinomycetes</taxon>
        <taxon>Mycobacteriales</taxon>
        <taxon>Corynebacteriaceae</taxon>
        <taxon>Corynebacterium</taxon>
    </lineage>
</organism>
<keyword evidence="3 6" id="KW-0812">Transmembrane</keyword>
<evidence type="ECO:0000256" key="2">
    <source>
        <dbReference type="ARBA" id="ARBA00022475"/>
    </source>
</evidence>
<gene>
    <name evidence="7" type="ORF">FRX94_05670</name>
</gene>
<sequence length="527" mass="56181">MSDSFVQKGLSSNSVGMISAAVIGISCIAPAYTLSGGLGPTASEVGEHLPAIFLVGFIPMFLVAIGYRELNSSMPDSGTTFTWATRAFGPVIGWLGGWGLLAATVLVLSNLAGIAVSFFYLLLAQVFGKPELADLANNTAVNVATCFVFIVIAAYISYRGMDTTKTLQYALVGFQLVVLVLFSCMALFKANTGQAFDATPISLEWLNPFGVESFSAFAAGIALSVFIYWGWDVVLTMSEETEGAHSTPGRAATATILVIVFLYQLIAFATVSFSGTSDGRYGLGNQAIQANIFAELAGPVMGPLAILMSLAVLGSSAASLQSTFISPARTLLAMGYYKALPKSFAHISPKHQSPDVATWVAAGISFAFYAIMRVISEAVLWDTITALGMMVCFYYAITAFACVWYFRKESWRSAKTLVSQLVCPLIGGILLLVFFVQTSYDAMDPSYGSGSSLFGIGLVFILGVAVLVSGLLVLAVTWIRSPDFFRSKGLRRGLPTDDVVLMEDTTISVFDHPAETETVASTAQRKP</sequence>
<feature type="transmembrane region" description="Helical" evidence="6">
    <location>
        <begin position="209"/>
        <end position="231"/>
    </location>
</feature>
<feature type="transmembrane region" description="Helical" evidence="6">
    <location>
        <begin position="15"/>
        <end position="37"/>
    </location>
</feature>
<evidence type="ECO:0000256" key="4">
    <source>
        <dbReference type="ARBA" id="ARBA00022989"/>
    </source>
</evidence>
<evidence type="ECO:0000256" key="1">
    <source>
        <dbReference type="ARBA" id="ARBA00004651"/>
    </source>
</evidence>
<dbReference type="Gene3D" id="1.20.1740.10">
    <property type="entry name" value="Amino acid/polyamine transporter I"/>
    <property type="match status" value="1"/>
</dbReference>
<feature type="transmembrane region" description="Helical" evidence="6">
    <location>
        <begin position="356"/>
        <end position="375"/>
    </location>
</feature>
<feature type="transmembrane region" description="Helical" evidence="6">
    <location>
        <begin position="292"/>
        <end position="312"/>
    </location>
</feature>
<accession>A0A5C5UK15</accession>
<dbReference type="Pfam" id="PF13520">
    <property type="entry name" value="AA_permease_2"/>
    <property type="match status" value="1"/>
</dbReference>
<keyword evidence="5 6" id="KW-0472">Membrane</keyword>
<reference evidence="7 8" key="1">
    <citation type="submission" date="2019-08" db="EMBL/GenBank/DDBJ databases">
        <authorList>
            <person name="Lei W."/>
        </authorList>
    </citation>
    <scope>NUCLEOTIDE SEQUENCE [LARGE SCALE GENOMIC DNA]</scope>
    <source>
        <strain evidence="7 8">CCUG 58627</strain>
    </source>
</reference>
<dbReference type="GO" id="GO:0005886">
    <property type="term" value="C:plasma membrane"/>
    <property type="evidence" value="ECO:0007669"/>
    <property type="project" value="UniProtKB-SubCell"/>
</dbReference>
<dbReference type="InterPro" id="IPR002293">
    <property type="entry name" value="AA/rel_permease1"/>
</dbReference>
<feature type="transmembrane region" description="Helical" evidence="6">
    <location>
        <begin position="251"/>
        <end position="271"/>
    </location>
</feature>
<comment type="caution">
    <text evidence="7">The sequence shown here is derived from an EMBL/GenBank/DDBJ whole genome shotgun (WGS) entry which is preliminary data.</text>
</comment>
<dbReference type="InterPro" id="IPR050367">
    <property type="entry name" value="APC_superfamily"/>
</dbReference>
<dbReference type="EMBL" id="VOHM01000009">
    <property type="protein sequence ID" value="TWT26544.1"/>
    <property type="molecule type" value="Genomic_DNA"/>
</dbReference>
<dbReference type="PIRSF" id="PIRSF006060">
    <property type="entry name" value="AA_transporter"/>
    <property type="match status" value="1"/>
</dbReference>
<evidence type="ECO:0000313" key="8">
    <source>
        <dbReference type="Proteomes" id="UP000320791"/>
    </source>
</evidence>
<keyword evidence="4 6" id="KW-1133">Transmembrane helix</keyword>